<sequence length="239" mass="25825">MLLMFFIGYFIFVALAALVIGTAILKERRQSLKKLAVTLLVIVTLPFLVGYIYVAYFSRIPEVMVPNLVGVVSQEALNQLETVSLRGRCVTSVVDSRYHEGAVVSQHPEAGKIVKIGRLVDLTLSSGVGAVVVPNLLGRSEAQARAVLQAEGLAIGKLSQSFVPDVDSGMIMSQDPLPGEKVAAGTAINLTVASSDEGVRLLEIMGVDEETLIREGQEKTVESETAGEGRKNERRFLLW</sequence>
<feature type="domain" description="PASTA" evidence="2">
    <location>
        <begin position="59"/>
        <end position="126"/>
    </location>
</feature>
<feature type="domain" description="PASTA" evidence="2">
    <location>
        <begin position="127"/>
        <end position="194"/>
    </location>
</feature>
<name>A0A2H0XTZ4_UNCSA</name>
<dbReference type="AlphaFoldDB" id="A0A2H0XTZ4"/>
<dbReference type="Gene3D" id="3.30.10.20">
    <property type="match status" value="2"/>
</dbReference>
<keyword evidence="1" id="KW-0472">Membrane</keyword>
<protein>
    <recommendedName>
        <fullName evidence="2">PASTA domain-containing protein</fullName>
    </recommendedName>
</protein>
<proteinExistence type="predicted"/>
<keyword evidence="1" id="KW-0812">Transmembrane</keyword>
<dbReference type="CDD" id="cd06577">
    <property type="entry name" value="PASTA_pknB"/>
    <property type="match status" value="2"/>
</dbReference>
<dbReference type="InterPro" id="IPR005543">
    <property type="entry name" value="PASTA_dom"/>
</dbReference>
<keyword evidence="1" id="KW-1133">Transmembrane helix</keyword>
<feature type="transmembrane region" description="Helical" evidence="1">
    <location>
        <begin position="37"/>
        <end position="57"/>
    </location>
</feature>
<accession>A0A2H0XTZ4</accession>
<dbReference type="SMART" id="SM00740">
    <property type="entry name" value="PASTA"/>
    <property type="match status" value="2"/>
</dbReference>
<dbReference type="EMBL" id="PEYM01000132">
    <property type="protein sequence ID" value="PIS28434.1"/>
    <property type="molecule type" value="Genomic_DNA"/>
</dbReference>
<dbReference type="PROSITE" id="PS51178">
    <property type="entry name" value="PASTA"/>
    <property type="match status" value="2"/>
</dbReference>
<evidence type="ECO:0000256" key="1">
    <source>
        <dbReference type="SAM" id="Phobius"/>
    </source>
</evidence>
<evidence type="ECO:0000313" key="4">
    <source>
        <dbReference type="Proteomes" id="UP000231343"/>
    </source>
</evidence>
<comment type="caution">
    <text evidence="3">The sequence shown here is derived from an EMBL/GenBank/DDBJ whole genome shotgun (WGS) entry which is preliminary data.</text>
</comment>
<reference evidence="3 4" key="1">
    <citation type="submission" date="2017-09" db="EMBL/GenBank/DDBJ databases">
        <title>Depth-based differentiation of microbial function through sediment-hosted aquifers and enrichment of novel symbionts in the deep terrestrial subsurface.</title>
        <authorList>
            <person name="Probst A.J."/>
            <person name="Ladd B."/>
            <person name="Jarett J.K."/>
            <person name="Geller-Mcgrath D.E."/>
            <person name="Sieber C.M."/>
            <person name="Emerson J.B."/>
            <person name="Anantharaman K."/>
            <person name="Thomas B.C."/>
            <person name="Malmstrom R."/>
            <person name="Stieglmeier M."/>
            <person name="Klingl A."/>
            <person name="Woyke T."/>
            <person name="Ryan C.M."/>
            <person name="Banfield J.F."/>
        </authorList>
    </citation>
    <scope>NUCLEOTIDE SEQUENCE [LARGE SCALE GENOMIC DNA]</scope>
    <source>
        <strain evidence="3">CG08_land_8_20_14_0_20_45_16</strain>
    </source>
</reference>
<evidence type="ECO:0000313" key="3">
    <source>
        <dbReference type="EMBL" id="PIS28434.1"/>
    </source>
</evidence>
<organism evidence="3 4">
    <name type="scientific">Candidatus Saganbacteria bacterium CG08_land_8_20_14_0_20_45_16</name>
    <dbReference type="NCBI Taxonomy" id="2014293"/>
    <lineage>
        <taxon>Bacteria</taxon>
        <taxon>Bacillati</taxon>
        <taxon>Saganbacteria</taxon>
    </lineage>
</organism>
<dbReference type="Proteomes" id="UP000231343">
    <property type="component" value="Unassembled WGS sequence"/>
</dbReference>
<dbReference type="Pfam" id="PF03793">
    <property type="entry name" value="PASTA"/>
    <property type="match status" value="2"/>
</dbReference>
<gene>
    <name evidence="3" type="ORF">COT42_08080</name>
</gene>
<evidence type="ECO:0000259" key="2">
    <source>
        <dbReference type="PROSITE" id="PS51178"/>
    </source>
</evidence>
<feature type="transmembrane region" description="Helical" evidence="1">
    <location>
        <begin position="6"/>
        <end position="25"/>
    </location>
</feature>